<dbReference type="GO" id="GO:0009061">
    <property type="term" value="P:anaerobic respiration"/>
    <property type="evidence" value="ECO:0007669"/>
    <property type="project" value="TreeGrafter"/>
</dbReference>
<dbReference type="GO" id="GO:0050660">
    <property type="term" value="F:flavin adenine dinucleotide binding"/>
    <property type="evidence" value="ECO:0007669"/>
    <property type="project" value="TreeGrafter"/>
</dbReference>
<dbReference type="EMBL" id="CP003344">
    <property type="protein sequence ID" value="AGA68996.1"/>
    <property type="molecule type" value="Genomic_DNA"/>
</dbReference>
<dbReference type="SUPFAM" id="SSF51905">
    <property type="entry name" value="FAD/NAD(P)-binding domain"/>
    <property type="match status" value="1"/>
</dbReference>
<dbReference type="PRINTS" id="PR00411">
    <property type="entry name" value="PNDRDTASEI"/>
</dbReference>
<dbReference type="InterPro" id="IPR030664">
    <property type="entry name" value="SdhA/FrdA/AprA"/>
</dbReference>
<dbReference type="InterPro" id="IPR003953">
    <property type="entry name" value="FAD-dep_OxRdtase_2_FAD-bd"/>
</dbReference>
<sequence length="557" mass="61358">MVETNKQIRECEVLVVGGGIAGLMAAIAAADNGAKVILADKADSRRSGSGATGNDHFVCYIPEVHGAPEGFLAEYQQSMVGGNADVSIQMKFIKRTFECVKDWHKWGIDMRPHDEWEFNGHAFPGRMRIFLKYNGENQKGVLTEQALKRGVIIENKTPITEFLTNENGKIIGAIGVDISKLEPEIKLFKADSVISATGQAVRLYPSITGGMMCNTAFSPANAGTGRAAAYRVGAKLVNLEIPNTHAGPKYFERAGKATWIGVLKDSSGKPVGPFVTKPTKEYGDITADVWHSVFTEKNQNGTGPVFMDCSETAPKDMEYMMWGLKCEGDTSLIDAMEKQGIDLGKSMVEFTKYKPFLIGRGIQIDENGSTNVDGLYAAGDEVGNFRCDIAGAAVMGRIAGEHASARSKGQIVSYDIENHPTVKKAQEFYTKLMTREEGSPWKELNMAVQQIMDDYAGVTFVRSETLLSSGLEYLRQLESNAKNSMTCKDSHELMRALESFDLLLVGKLVMKTAMERKETRGMHKRSDYTFTNPLLNGMFITIQNENGSSKLEWRKSY</sequence>
<dbReference type="PANTHER" id="PTHR11632:SF73">
    <property type="entry name" value="BLR3196 PROTEIN"/>
    <property type="match status" value="1"/>
</dbReference>
<dbReference type="GO" id="GO:0005886">
    <property type="term" value="C:plasma membrane"/>
    <property type="evidence" value="ECO:0007669"/>
    <property type="project" value="TreeGrafter"/>
</dbReference>
<dbReference type="InterPro" id="IPR036188">
    <property type="entry name" value="FAD/NAD-bd_sf"/>
</dbReference>
<organism evidence="5 6">
    <name type="scientific">Desulfitobacterium dichloroeliminans (strain LMG P-21439 / DCA1)</name>
    <dbReference type="NCBI Taxonomy" id="871963"/>
    <lineage>
        <taxon>Bacteria</taxon>
        <taxon>Bacillati</taxon>
        <taxon>Bacillota</taxon>
        <taxon>Clostridia</taxon>
        <taxon>Eubacteriales</taxon>
        <taxon>Desulfitobacteriaceae</taxon>
        <taxon>Desulfitobacterium</taxon>
    </lineage>
</organism>
<dbReference type="Gene3D" id="1.20.58.100">
    <property type="entry name" value="Fumarate reductase/succinate dehydrogenase flavoprotein-like, C-terminal domain"/>
    <property type="match status" value="1"/>
</dbReference>
<dbReference type="KEGG" id="ddl:Desdi_1502"/>
<dbReference type="OrthoDB" id="9806724at2"/>
<dbReference type="eggNOG" id="COG1053">
    <property type="taxonomic scope" value="Bacteria"/>
</dbReference>
<dbReference type="Pfam" id="PF00890">
    <property type="entry name" value="FAD_binding_2"/>
    <property type="match status" value="1"/>
</dbReference>
<dbReference type="PIRSF" id="PIRSF000171">
    <property type="entry name" value="SDHA_APRA_LASPO"/>
    <property type="match status" value="1"/>
</dbReference>
<evidence type="ECO:0000256" key="2">
    <source>
        <dbReference type="ARBA" id="ARBA00023002"/>
    </source>
</evidence>
<dbReference type="PRINTS" id="PR00368">
    <property type="entry name" value="FADPNR"/>
</dbReference>
<dbReference type="GO" id="GO:0000104">
    <property type="term" value="F:succinate dehydrogenase activity"/>
    <property type="evidence" value="ECO:0007669"/>
    <property type="project" value="TreeGrafter"/>
</dbReference>
<name>L0F8M7_DESDL</name>
<dbReference type="Gene3D" id="3.50.50.60">
    <property type="entry name" value="FAD/NAD(P)-binding domain"/>
    <property type="match status" value="2"/>
</dbReference>
<dbReference type="RefSeq" id="WP_015261989.1">
    <property type="nucleotide sequence ID" value="NC_019903.1"/>
</dbReference>
<reference evidence="6" key="1">
    <citation type="submission" date="2012-02" db="EMBL/GenBank/DDBJ databases">
        <title>Complete sequence of Desulfitobacterium dichloroeliminans LMG P-21439.</title>
        <authorList>
            <person name="Lucas S."/>
            <person name="Han J."/>
            <person name="Lapidus A."/>
            <person name="Cheng J.-F."/>
            <person name="Goodwin L."/>
            <person name="Pitluck S."/>
            <person name="Peters L."/>
            <person name="Ovchinnikova G."/>
            <person name="Teshima H."/>
            <person name="Detter J.C."/>
            <person name="Han C."/>
            <person name="Tapia R."/>
            <person name="Land M."/>
            <person name="Hauser L."/>
            <person name="Kyrpides N."/>
            <person name="Ivanova N."/>
            <person name="Pagani I."/>
            <person name="Kruse T."/>
            <person name="de Vos W.M."/>
            <person name="Boon N."/>
            <person name="Smidt H."/>
            <person name="Woyke T."/>
        </authorList>
    </citation>
    <scope>NUCLEOTIDE SEQUENCE [LARGE SCALE GENOMIC DNA]</scope>
    <source>
        <strain evidence="6">LMG P-21439 / DCA1</strain>
    </source>
</reference>
<dbReference type="EC" id="1.8.99.2" evidence="5"/>
<dbReference type="HOGENOM" id="CLU_014312_8_3_9"/>
<feature type="domain" description="FAD-dependent oxidoreductase 2 FAD-binding" evidence="3">
    <location>
        <begin position="13"/>
        <end position="381"/>
    </location>
</feature>
<evidence type="ECO:0000256" key="1">
    <source>
        <dbReference type="ARBA" id="ARBA00022630"/>
    </source>
</evidence>
<evidence type="ECO:0000313" key="5">
    <source>
        <dbReference type="EMBL" id="AGA68996.1"/>
    </source>
</evidence>
<dbReference type="InterPro" id="IPR037099">
    <property type="entry name" value="Fum_R/Succ_DH_flav-like_C_sf"/>
</dbReference>
<dbReference type="InterPro" id="IPR015939">
    <property type="entry name" value="Fum_Rdtase/Succ_DH_flav-like_C"/>
</dbReference>
<keyword evidence="6" id="KW-1185">Reference proteome</keyword>
<dbReference type="SUPFAM" id="SSF46977">
    <property type="entry name" value="Succinate dehydrogenase/fumarate reductase flavoprotein C-terminal domain"/>
    <property type="match status" value="1"/>
</dbReference>
<proteinExistence type="predicted"/>
<keyword evidence="1" id="KW-0285">Flavoprotein</keyword>
<evidence type="ECO:0000313" key="6">
    <source>
        <dbReference type="Proteomes" id="UP000010797"/>
    </source>
</evidence>
<accession>L0F8M7</accession>
<dbReference type="Pfam" id="PF02910">
    <property type="entry name" value="Succ_DH_flav_C"/>
    <property type="match status" value="1"/>
</dbReference>
<gene>
    <name evidence="5" type="ordered locus">Desdi_1502</name>
</gene>
<dbReference type="AlphaFoldDB" id="L0F8M7"/>
<dbReference type="Proteomes" id="UP000010797">
    <property type="component" value="Chromosome"/>
</dbReference>
<dbReference type="GO" id="GO:0009055">
    <property type="term" value="F:electron transfer activity"/>
    <property type="evidence" value="ECO:0007669"/>
    <property type="project" value="TreeGrafter"/>
</dbReference>
<protein>
    <submittedName>
        <fullName evidence="5">Succinate dehydrogenase/fumarate reductase flavoprotein subunit</fullName>
        <ecNumber evidence="5">1.8.99.2</ecNumber>
    </submittedName>
</protein>
<evidence type="ECO:0000259" key="3">
    <source>
        <dbReference type="Pfam" id="PF00890"/>
    </source>
</evidence>
<dbReference type="PANTHER" id="PTHR11632">
    <property type="entry name" value="SUCCINATE DEHYDROGENASE 2 FLAVOPROTEIN SUBUNIT"/>
    <property type="match status" value="1"/>
</dbReference>
<feature type="domain" description="Fumarate reductase/succinate dehydrogenase flavoprotein-like C-terminal" evidence="4">
    <location>
        <begin position="448"/>
        <end position="530"/>
    </location>
</feature>
<evidence type="ECO:0000259" key="4">
    <source>
        <dbReference type="Pfam" id="PF02910"/>
    </source>
</evidence>
<dbReference type="GO" id="GO:0009973">
    <property type="term" value="F:adenylyl-sulfate reductase activity"/>
    <property type="evidence" value="ECO:0007669"/>
    <property type="project" value="UniProtKB-EC"/>
</dbReference>
<keyword evidence="2 5" id="KW-0560">Oxidoreductase</keyword>
<dbReference type="STRING" id="871963.Desdi_1502"/>